<sequence>MYINKIEEDLDCGIRVAFKIFGGKWKLCILDAINRGITRPTDIQKDIRIASRRVIEMQLAELLSYGVVEKCAEEVYPKKSEYEVTSFGKTIIPLLTQIDAWGTANAAFVKTRQLELEKIAIG</sequence>
<gene>
    <name evidence="5" type="ORF">GGR22_002241</name>
</gene>
<dbReference type="SUPFAM" id="SSF46785">
    <property type="entry name" value="Winged helix' DNA-binding domain"/>
    <property type="match status" value="1"/>
</dbReference>
<feature type="domain" description="HTH hxlR-type" evidence="4">
    <location>
        <begin position="12"/>
        <end position="110"/>
    </location>
</feature>
<dbReference type="GO" id="GO:0003677">
    <property type="term" value="F:DNA binding"/>
    <property type="evidence" value="ECO:0007669"/>
    <property type="project" value="UniProtKB-KW"/>
</dbReference>
<dbReference type="Proteomes" id="UP000555003">
    <property type="component" value="Unassembled WGS sequence"/>
</dbReference>
<keyword evidence="1" id="KW-0805">Transcription regulation</keyword>
<name>A0ABR6DRI2_9FLAO</name>
<organism evidence="5 6">
    <name type="scientific">Flavobacterium gossypii</name>
    <dbReference type="NCBI Taxonomy" id="1646119"/>
    <lineage>
        <taxon>Bacteria</taxon>
        <taxon>Pseudomonadati</taxon>
        <taxon>Bacteroidota</taxon>
        <taxon>Flavobacteriia</taxon>
        <taxon>Flavobacteriales</taxon>
        <taxon>Flavobacteriaceae</taxon>
        <taxon>Flavobacterium</taxon>
    </lineage>
</organism>
<dbReference type="PANTHER" id="PTHR33204">
    <property type="entry name" value="TRANSCRIPTIONAL REGULATOR, MARR FAMILY"/>
    <property type="match status" value="1"/>
</dbReference>
<reference evidence="5 6" key="1">
    <citation type="submission" date="2020-08" db="EMBL/GenBank/DDBJ databases">
        <title>Genomic Encyclopedia of Type Strains, Phase IV (KMG-IV): sequencing the most valuable type-strain genomes for metagenomic binning, comparative biology and taxonomic classification.</title>
        <authorList>
            <person name="Goeker M."/>
        </authorList>
    </citation>
    <scope>NUCLEOTIDE SEQUENCE [LARGE SCALE GENOMIC DNA]</scope>
    <source>
        <strain evidence="5 6">DSM 100397</strain>
    </source>
</reference>
<dbReference type="EMBL" id="JACJIS010000002">
    <property type="protein sequence ID" value="MBA9074074.1"/>
    <property type="molecule type" value="Genomic_DNA"/>
</dbReference>
<accession>A0ABR6DRI2</accession>
<dbReference type="PROSITE" id="PS51118">
    <property type="entry name" value="HTH_HXLR"/>
    <property type="match status" value="1"/>
</dbReference>
<evidence type="ECO:0000256" key="2">
    <source>
        <dbReference type="ARBA" id="ARBA00023125"/>
    </source>
</evidence>
<evidence type="ECO:0000256" key="1">
    <source>
        <dbReference type="ARBA" id="ARBA00023015"/>
    </source>
</evidence>
<keyword evidence="6" id="KW-1185">Reference proteome</keyword>
<proteinExistence type="predicted"/>
<evidence type="ECO:0000313" key="6">
    <source>
        <dbReference type="Proteomes" id="UP000555003"/>
    </source>
</evidence>
<keyword evidence="3" id="KW-0804">Transcription</keyword>
<comment type="caution">
    <text evidence="5">The sequence shown here is derived from an EMBL/GenBank/DDBJ whole genome shotgun (WGS) entry which is preliminary data.</text>
</comment>
<evidence type="ECO:0000313" key="5">
    <source>
        <dbReference type="EMBL" id="MBA9074074.1"/>
    </source>
</evidence>
<evidence type="ECO:0000256" key="3">
    <source>
        <dbReference type="ARBA" id="ARBA00023163"/>
    </source>
</evidence>
<keyword evidence="2 5" id="KW-0238">DNA-binding</keyword>
<dbReference type="InterPro" id="IPR036388">
    <property type="entry name" value="WH-like_DNA-bd_sf"/>
</dbReference>
<dbReference type="Gene3D" id="1.10.10.10">
    <property type="entry name" value="Winged helix-like DNA-binding domain superfamily/Winged helix DNA-binding domain"/>
    <property type="match status" value="1"/>
</dbReference>
<dbReference type="InterPro" id="IPR002577">
    <property type="entry name" value="HTH_HxlR"/>
</dbReference>
<dbReference type="InterPro" id="IPR036390">
    <property type="entry name" value="WH_DNA-bd_sf"/>
</dbReference>
<dbReference type="Pfam" id="PF01638">
    <property type="entry name" value="HxlR"/>
    <property type="match status" value="1"/>
</dbReference>
<evidence type="ECO:0000259" key="4">
    <source>
        <dbReference type="PROSITE" id="PS51118"/>
    </source>
</evidence>
<dbReference type="RefSeq" id="WP_182493703.1">
    <property type="nucleotide sequence ID" value="NZ_JACJIS010000002.1"/>
</dbReference>
<protein>
    <submittedName>
        <fullName evidence="5">DNA-binding HxlR family transcriptional regulator</fullName>
    </submittedName>
</protein>